<sequence length="58" mass="6414">MTAVDAYRCPGCGYFERDRPPGGASDHTHCPRCLTRSVLLGTPSAFARRHPELVRRTA</sequence>
<dbReference type="EMBL" id="JASVWF010000004">
    <property type="protein sequence ID" value="MDL5158265.1"/>
    <property type="molecule type" value="Genomic_DNA"/>
</dbReference>
<dbReference type="RefSeq" id="WP_286054787.1">
    <property type="nucleotide sequence ID" value="NZ_JASVWF010000004.1"/>
</dbReference>
<proteinExistence type="predicted"/>
<accession>A0ABT7MC68</accession>
<name>A0ABT7MC68_9PSEU</name>
<organism evidence="1 2">
    <name type="scientific">Actinomycetospora termitidis</name>
    <dbReference type="NCBI Taxonomy" id="3053470"/>
    <lineage>
        <taxon>Bacteria</taxon>
        <taxon>Bacillati</taxon>
        <taxon>Actinomycetota</taxon>
        <taxon>Actinomycetes</taxon>
        <taxon>Pseudonocardiales</taxon>
        <taxon>Pseudonocardiaceae</taxon>
        <taxon>Actinomycetospora</taxon>
    </lineage>
</organism>
<comment type="caution">
    <text evidence="1">The sequence shown here is derived from an EMBL/GenBank/DDBJ whole genome shotgun (WGS) entry which is preliminary data.</text>
</comment>
<evidence type="ECO:0000313" key="2">
    <source>
        <dbReference type="Proteomes" id="UP001231924"/>
    </source>
</evidence>
<keyword evidence="2" id="KW-1185">Reference proteome</keyword>
<reference evidence="1 2" key="1">
    <citation type="submission" date="2023-06" db="EMBL/GenBank/DDBJ databases">
        <title>Actinomycetospora Odt1-22.</title>
        <authorList>
            <person name="Supong K."/>
        </authorList>
    </citation>
    <scope>NUCLEOTIDE SEQUENCE [LARGE SCALE GENOMIC DNA]</scope>
    <source>
        <strain evidence="1 2">Odt1-22</strain>
    </source>
</reference>
<dbReference type="Proteomes" id="UP001231924">
    <property type="component" value="Unassembled WGS sequence"/>
</dbReference>
<protein>
    <submittedName>
        <fullName evidence="1">Uncharacterized protein</fullName>
    </submittedName>
</protein>
<gene>
    <name evidence="1" type="ORF">QRT03_20025</name>
</gene>
<evidence type="ECO:0000313" key="1">
    <source>
        <dbReference type="EMBL" id="MDL5158265.1"/>
    </source>
</evidence>